<gene>
    <name evidence="15" type="primary">dnaB</name>
    <name evidence="15" type="ORF">KME25_31530</name>
</gene>
<evidence type="ECO:0000256" key="5">
    <source>
        <dbReference type="ARBA" id="ARBA00022741"/>
    </source>
</evidence>
<keyword evidence="3 13" id="KW-0639">Primosome</keyword>
<keyword evidence="4 13" id="KW-0235">DNA replication</keyword>
<keyword evidence="5 13" id="KW-0547">Nucleotide-binding</keyword>
<dbReference type="AlphaFoldDB" id="A0A951PSD7"/>
<dbReference type="PANTHER" id="PTHR30153">
    <property type="entry name" value="REPLICATIVE DNA HELICASE DNAB"/>
    <property type="match status" value="1"/>
</dbReference>
<dbReference type="GO" id="GO:0005829">
    <property type="term" value="C:cytosol"/>
    <property type="evidence" value="ECO:0007669"/>
    <property type="project" value="TreeGrafter"/>
</dbReference>
<dbReference type="EC" id="5.6.2.3" evidence="12 13"/>
<evidence type="ECO:0000256" key="10">
    <source>
        <dbReference type="ARBA" id="ARBA00023235"/>
    </source>
</evidence>
<dbReference type="InterPro" id="IPR016136">
    <property type="entry name" value="DNA_helicase_N/primase_C"/>
</dbReference>
<evidence type="ECO:0000256" key="9">
    <source>
        <dbReference type="ARBA" id="ARBA00023125"/>
    </source>
</evidence>
<evidence type="ECO:0000256" key="3">
    <source>
        <dbReference type="ARBA" id="ARBA00022515"/>
    </source>
</evidence>
<dbReference type="Gene3D" id="3.40.50.300">
    <property type="entry name" value="P-loop containing nucleotide triphosphate hydrolases"/>
    <property type="match status" value="1"/>
</dbReference>
<dbReference type="PROSITE" id="PS51199">
    <property type="entry name" value="SF4_HELICASE"/>
    <property type="match status" value="1"/>
</dbReference>
<keyword evidence="7 13" id="KW-0347">Helicase</keyword>
<evidence type="ECO:0000256" key="1">
    <source>
        <dbReference type="ARBA" id="ARBA00008428"/>
    </source>
</evidence>
<dbReference type="Gene3D" id="1.10.860.10">
    <property type="entry name" value="DNAb Helicase, Chain A"/>
    <property type="match status" value="1"/>
</dbReference>
<dbReference type="SUPFAM" id="SSF52540">
    <property type="entry name" value="P-loop containing nucleoside triphosphate hydrolases"/>
    <property type="match status" value="1"/>
</dbReference>
<dbReference type="InterPro" id="IPR007692">
    <property type="entry name" value="DNA_helicase_DnaB"/>
</dbReference>
<dbReference type="SUPFAM" id="SSF48024">
    <property type="entry name" value="N-terminal domain of DnaB helicase"/>
    <property type="match status" value="1"/>
</dbReference>
<dbReference type="FunFam" id="1.10.860.10:FF:000001">
    <property type="entry name" value="Replicative DNA helicase"/>
    <property type="match status" value="1"/>
</dbReference>
<dbReference type="Pfam" id="PF00772">
    <property type="entry name" value="DnaB"/>
    <property type="match status" value="1"/>
</dbReference>
<dbReference type="InterPro" id="IPR007693">
    <property type="entry name" value="DNA_helicase_DnaB-like_N"/>
</dbReference>
<organism evidence="15 16">
    <name type="scientific">Symplocastrum torsivum CPER-KK1</name>
    <dbReference type="NCBI Taxonomy" id="450513"/>
    <lineage>
        <taxon>Bacteria</taxon>
        <taxon>Bacillati</taxon>
        <taxon>Cyanobacteriota</taxon>
        <taxon>Cyanophyceae</taxon>
        <taxon>Oscillatoriophycideae</taxon>
        <taxon>Oscillatoriales</taxon>
        <taxon>Microcoleaceae</taxon>
        <taxon>Symplocastrum</taxon>
    </lineage>
</organism>
<comment type="catalytic activity">
    <reaction evidence="11 13">
        <text>ATP + H2O = ADP + phosphate + H(+)</text>
        <dbReference type="Rhea" id="RHEA:13065"/>
        <dbReference type="ChEBI" id="CHEBI:15377"/>
        <dbReference type="ChEBI" id="CHEBI:15378"/>
        <dbReference type="ChEBI" id="CHEBI:30616"/>
        <dbReference type="ChEBI" id="CHEBI:43474"/>
        <dbReference type="ChEBI" id="CHEBI:456216"/>
        <dbReference type="EC" id="5.6.2.3"/>
    </reaction>
</comment>
<protein>
    <recommendedName>
        <fullName evidence="12 13">Replicative DNA helicase</fullName>
        <ecNumber evidence="12 13">5.6.2.3</ecNumber>
    </recommendedName>
</protein>
<dbReference type="NCBIfam" id="TIGR00665">
    <property type="entry name" value="DnaB"/>
    <property type="match status" value="1"/>
</dbReference>
<dbReference type="GO" id="GO:0006269">
    <property type="term" value="P:DNA replication, synthesis of primer"/>
    <property type="evidence" value="ECO:0007669"/>
    <property type="project" value="UniProtKB-UniRule"/>
</dbReference>
<dbReference type="GO" id="GO:0016787">
    <property type="term" value="F:hydrolase activity"/>
    <property type="evidence" value="ECO:0007669"/>
    <property type="project" value="UniProtKB-KW"/>
</dbReference>
<dbReference type="Pfam" id="PF03796">
    <property type="entry name" value="DnaB_C"/>
    <property type="match status" value="1"/>
</dbReference>
<proteinExistence type="inferred from homology"/>
<comment type="similarity">
    <text evidence="1 13">Belongs to the helicase family. DnaB subfamily.</text>
</comment>
<evidence type="ECO:0000256" key="2">
    <source>
        <dbReference type="ARBA" id="ARBA00011643"/>
    </source>
</evidence>
<keyword evidence="8 13" id="KW-0067">ATP-binding</keyword>
<dbReference type="GO" id="GO:0003677">
    <property type="term" value="F:DNA binding"/>
    <property type="evidence" value="ECO:0007669"/>
    <property type="project" value="UniProtKB-UniRule"/>
</dbReference>
<dbReference type="InterPro" id="IPR027417">
    <property type="entry name" value="P-loop_NTPase"/>
</dbReference>
<evidence type="ECO:0000256" key="11">
    <source>
        <dbReference type="ARBA" id="ARBA00048954"/>
    </source>
</evidence>
<dbReference type="InterPro" id="IPR007694">
    <property type="entry name" value="DNA_helicase_DnaB-like_C"/>
</dbReference>
<evidence type="ECO:0000256" key="7">
    <source>
        <dbReference type="ARBA" id="ARBA00022806"/>
    </source>
</evidence>
<sequence>MSATGLNFSAFSDRLPPQNVDAEESILGGIMLDPEAIGRVADLLRAEALYINAHKEIYKAALALHSQGKPTDLMSVTTWLYDHELLEKVGGQSKLAQLVERTVSAVNVDRYATLVMDKYLRRQLIQTGNEIVQLGYETSIELETVLEQSEQKVFNVAGQRHETSNCVEAVNEILIRNFQEIEDYAAGVSQPGLNTGLVEVDRITGGLQRQDLIIIAGRPSTGKTALSLNLAHNIVMLHKLPVVIFSLEMSKEQLTYRLLARTARIECERLKAGRIALGEWKMLSQAVDELSKLNIFIDDSSNPSIFDIRARLRLVASQHGQLGMVLVDYLQLMGSENENKFRVQELDKITRCLKQLAKDFNVPVVCISQLNRGVENRQDKRPMISDLRDSGAIEQVADVIALVYREDYYNCNTPKRGIVEMIVGKQRNGSTGTVELFFEREYSRFIDLHY</sequence>
<feature type="domain" description="SF4 helicase" evidence="14">
    <location>
        <begin position="186"/>
        <end position="450"/>
    </location>
</feature>
<comment type="subunit">
    <text evidence="2">Homohexamer.</text>
</comment>
<dbReference type="EMBL" id="JAHHIF010000075">
    <property type="protein sequence ID" value="MBW4548901.1"/>
    <property type="molecule type" value="Genomic_DNA"/>
</dbReference>
<dbReference type="GO" id="GO:0043139">
    <property type="term" value="F:5'-3' DNA helicase activity"/>
    <property type="evidence" value="ECO:0007669"/>
    <property type="project" value="UniProtKB-EC"/>
</dbReference>
<name>A0A951PSD7_9CYAN</name>
<evidence type="ECO:0000313" key="15">
    <source>
        <dbReference type="EMBL" id="MBW4548901.1"/>
    </source>
</evidence>
<keyword evidence="6 13" id="KW-0378">Hydrolase</keyword>
<comment type="caution">
    <text evidence="15">The sequence shown here is derived from an EMBL/GenBank/DDBJ whole genome shotgun (WGS) entry which is preliminary data.</text>
</comment>
<evidence type="ECO:0000256" key="8">
    <source>
        <dbReference type="ARBA" id="ARBA00022840"/>
    </source>
</evidence>
<evidence type="ECO:0000259" key="14">
    <source>
        <dbReference type="PROSITE" id="PS51199"/>
    </source>
</evidence>
<dbReference type="PANTHER" id="PTHR30153:SF2">
    <property type="entry name" value="REPLICATIVE DNA HELICASE"/>
    <property type="match status" value="1"/>
</dbReference>
<keyword evidence="10" id="KW-0413">Isomerase</keyword>
<evidence type="ECO:0000313" key="16">
    <source>
        <dbReference type="Proteomes" id="UP000753908"/>
    </source>
</evidence>
<evidence type="ECO:0000256" key="4">
    <source>
        <dbReference type="ARBA" id="ARBA00022705"/>
    </source>
</evidence>
<evidence type="ECO:0000256" key="12">
    <source>
        <dbReference type="NCBIfam" id="TIGR00665"/>
    </source>
</evidence>
<evidence type="ECO:0000256" key="13">
    <source>
        <dbReference type="RuleBase" id="RU362085"/>
    </source>
</evidence>
<dbReference type="Proteomes" id="UP000753908">
    <property type="component" value="Unassembled WGS sequence"/>
</dbReference>
<accession>A0A951PSD7</accession>
<comment type="function">
    <text evidence="13">The main replicative DNA helicase, it participates in initiation and elongation during chromosome replication. Travels ahead of the DNA replisome, separating dsDNA into templates for DNA synthesis. A processive ATP-dependent 5'-3' DNA helicase it has DNA-dependent ATPase activity.</text>
</comment>
<dbReference type="InterPro" id="IPR003593">
    <property type="entry name" value="AAA+_ATPase"/>
</dbReference>
<dbReference type="CDD" id="cd00984">
    <property type="entry name" value="DnaB_C"/>
    <property type="match status" value="1"/>
</dbReference>
<reference evidence="15" key="1">
    <citation type="submission" date="2021-05" db="EMBL/GenBank/DDBJ databases">
        <authorList>
            <person name="Pietrasiak N."/>
            <person name="Ward R."/>
            <person name="Stajich J.E."/>
            <person name="Kurbessoian T."/>
        </authorList>
    </citation>
    <scope>NUCLEOTIDE SEQUENCE</scope>
    <source>
        <strain evidence="15">CPER-KK1</strain>
    </source>
</reference>
<reference evidence="15" key="2">
    <citation type="journal article" date="2022" name="Microbiol. Resour. Announc.">
        <title>Metagenome Sequencing to Explore Phylogenomics of Terrestrial Cyanobacteria.</title>
        <authorList>
            <person name="Ward R.D."/>
            <person name="Stajich J.E."/>
            <person name="Johansen J.R."/>
            <person name="Huntemann M."/>
            <person name="Clum A."/>
            <person name="Foster B."/>
            <person name="Foster B."/>
            <person name="Roux S."/>
            <person name="Palaniappan K."/>
            <person name="Varghese N."/>
            <person name="Mukherjee S."/>
            <person name="Reddy T.B.K."/>
            <person name="Daum C."/>
            <person name="Copeland A."/>
            <person name="Chen I.A."/>
            <person name="Ivanova N.N."/>
            <person name="Kyrpides N.C."/>
            <person name="Shapiro N."/>
            <person name="Eloe-Fadrosh E.A."/>
            <person name="Pietrasiak N."/>
        </authorList>
    </citation>
    <scope>NUCLEOTIDE SEQUENCE</scope>
    <source>
        <strain evidence="15">CPER-KK1</strain>
    </source>
</reference>
<evidence type="ECO:0000256" key="6">
    <source>
        <dbReference type="ARBA" id="ARBA00022801"/>
    </source>
</evidence>
<dbReference type="GO" id="GO:0005524">
    <property type="term" value="F:ATP binding"/>
    <property type="evidence" value="ECO:0007669"/>
    <property type="project" value="UniProtKB-UniRule"/>
</dbReference>
<dbReference type="InterPro" id="IPR036185">
    <property type="entry name" value="DNA_heli_DnaB-like_N_sf"/>
</dbReference>
<dbReference type="GO" id="GO:1990077">
    <property type="term" value="C:primosome complex"/>
    <property type="evidence" value="ECO:0007669"/>
    <property type="project" value="UniProtKB-UniRule"/>
</dbReference>
<dbReference type="SMART" id="SM00382">
    <property type="entry name" value="AAA"/>
    <property type="match status" value="1"/>
</dbReference>
<keyword evidence="9 13" id="KW-0238">DNA-binding</keyword>